<accession>A0ABT0GJR8</accession>
<keyword evidence="10 18" id="KW-0479">Metal-binding</keyword>
<evidence type="ECO:0000256" key="1">
    <source>
        <dbReference type="ARBA" id="ARBA00000111"/>
    </source>
</evidence>
<evidence type="ECO:0000256" key="13">
    <source>
        <dbReference type="ARBA" id="ARBA00022837"/>
    </source>
</evidence>
<evidence type="ECO:0000256" key="2">
    <source>
        <dbReference type="ARBA" id="ARBA00001604"/>
    </source>
</evidence>
<keyword evidence="9" id="KW-0812">Transmembrane</keyword>
<dbReference type="SUPFAM" id="SSF56931">
    <property type="entry name" value="Outer membrane phospholipase A (OMPLA)"/>
    <property type="match status" value="1"/>
</dbReference>
<evidence type="ECO:0000256" key="6">
    <source>
        <dbReference type="ARBA" id="ARBA00013278"/>
    </source>
</evidence>
<comment type="subcellular location">
    <subcellularLocation>
        <location evidence="18">Cell outer membrane</location>
        <topology evidence="18">Multi-pass membrane protein</topology>
    </subcellularLocation>
    <text evidence="18">One of the very few enzymes located there.</text>
</comment>
<evidence type="ECO:0000256" key="16">
    <source>
        <dbReference type="ARBA" id="ARBA00023136"/>
    </source>
</evidence>
<dbReference type="Proteomes" id="UP001431449">
    <property type="component" value="Unassembled WGS sequence"/>
</dbReference>
<proteinExistence type="inferred from homology"/>
<dbReference type="EC" id="3.1.1.4" evidence="6 18"/>
<sequence>MRSLALPCLLGLLLASTAASQTLEGCRAIGSDPERLACYDQIAERHLRERAAGGRVEDLYRSEPDLAAAPDSMLDRRWELDPESKLGIFNLRAHRPIYILPVFLSNRPNNRPNSPNPANTVDESLDLRSLENKFQVSFKTKVWEGLVGGQGDLWFGYTQSSRWQLYEEDVSRPFRETNYQPEIDLIFGFDEPLLGGWRARMLGIGYAHQSNGRSLPLSRSWDRLVATAAIEKPGWAVVFRPWYRLPESSRDDDNPDANDFLGRAELQVVHQRGAHELAWLVRHSLRGGERSRGALQFDWSFPLYRNLRGHLQLFEGYGESLIDYNHRATYLGIGLSLMPWY</sequence>
<evidence type="ECO:0000256" key="18">
    <source>
        <dbReference type="RuleBase" id="RU366027"/>
    </source>
</evidence>
<dbReference type="RefSeq" id="WP_248210389.1">
    <property type="nucleotide sequence ID" value="NZ_JALNMH010000011.1"/>
</dbReference>
<dbReference type="EC" id="3.1.1.32" evidence="5 18"/>
<evidence type="ECO:0000256" key="7">
    <source>
        <dbReference type="ARBA" id="ARBA00021726"/>
    </source>
</evidence>
<comment type="subunit">
    <text evidence="4 18">Homodimer; dimerization is reversible, and the dimeric form is the active one.</text>
</comment>
<protein>
    <recommendedName>
        <fullName evidence="7 18">Phospholipase A1</fullName>
        <ecNumber evidence="5 18">3.1.1.32</ecNumber>
        <ecNumber evidence="6 18">3.1.1.4</ecNumber>
    </recommendedName>
    <alternativeName>
        <fullName evidence="18">Phosphatidylcholine 1-acylhydrolase</fullName>
    </alternativeName>
</protein>
<dbReference type="Pfam" id="PF02253">
    <property type="entry name" value="PLA1"/>
    <property type="match status" value="1"/>
</dbReference>
<dbReference type="InterPro" id="IPR003187">
    <property type="entry name" value="PLipase_A1"/>
</dbReference>
<keyword evidence="14 18" id="KW-0442">Lipid degradation</keyword>
<feature type="signal peptide" evidence="18">
    <location>
        <begin position="1"/>
        <end position="18"/>
    </location>
</feature>
<comment type="catalytic activity">
    <reaction evidence="2 18">
        <text>a 1,2-diacyl-sn-glycero-3-phosphocholine + H2O = a 1-acyl-sn-glycero-3-phosphocholine + a fatty acid + H(+)</text>
        <dbReference type="Rhea" id="RHEA:15801"/>
        <dbReference type="ChEBI" id="CHEBI:15377"/>
        <dbReference type="ChEBI" id="CHEBI:15378"/>
        <dbReference type="ChEBI" id="CHEBI:28868"/>
        <dbReference type="ChEBI" id="CHEBI:57643"/>
        <dbReference type="ChEBI" id="CHEBI:58168"/>
        <dbReference type="EC" id="3.1.1.4"/>
    </reaction>
</comment>
<evidence type="ECO:0000256" key="17">
    <source>
        <dbReference type="ARBA" id="ARBA00023237"/>
    </source>
</evidence>
<dbReference type="InterPro" id="IPR036541">
    <property type="entry name" value="PLipase_A1_sf"/>
</dbReference>
<dbReference type="EMBL" id="JALNMH010000011">
    <property type="protein sequence ID" value="MCK7594768.1"/>
    <property type="molecule type" value="Genomic_DNA"/>
</dbReference>
<comment type="caution">
    <text evidence="19">The sequence shown here is derived from an EMBL/GenBank/DDBJ whole genome shotgun (WGS) entry which is preliminary data.</text>
</comment>
<evidence type="ECO:0000256" key="14">
    <source>
        <dbReference type="ARBA" id="ARBA00022963"/>
    </source>
</evidence>
<name>A0ABT0GJR8_9GAMM</name>
<evidence type="ECO:0000256" key="10">
    <source>
        <dbReference type="ARBA" id="ARBA00022723"/>
    </source>
</evidence>
<evidence type="ECO:0000256" key="12">
    <source>
        <dbReference type="ARBA" id="ARBA00022801"/>
    </source>
</evidence>
<evidence type="ECO:0000256" key="4">
    <source>
        <dbReference type="ARBA" id="ARBA00011702"/>
    </source>
</evidence>
<evidence type="ECO:0000313" key="20">
    <source>
        <dbReference type="Proteomes" id="UP001431449"/>
    </source>
</evidence>
<comment type="catalytic activity">
    <reaction evidence="1 18">
        <text>a 1,2-diacyl-sn-glycero-3-phosphocholine + H2O = a 2-acyl-sn-glycero-3-phosphocholine + a fatty acid + H(+)</text>
        <dbReference type="Rhea" id="RHEA:18689"/>
        <dbReference type="ChEBI" id="CHEBI:15377"/>
        <dbReference type="ChEBI" id="CHEBI:15378"/>
        <dbReference type="ChEBI" id="CHEBI:28868"/>
        <dbReference type="ChEBI" id="CHEBI:57643"/>
        <dbReference type="ChEBI" id="CHEBI:57875"/>
        <dbReference type="EC" id="3.1.1.32"/>
    </reaction>
</comment>
<keyword evidence="16" id="KW-0472">Membrane</keyword>
<evidence type="ECO:0000256" key="11">
    <source>
        <dbReference type="ARBA" id="ARBA00022729"/>
    </source>
</evidence>
<evidence type="ECO:0000256" key="8">
    <source>
        <dbReference type="ARBA" id="ARBA00022452"/>
    </source>
</evidence>
<keyword evidence="11 18" id="KW-0732">Signal</keyword>
<comment type="function">
    <text evidence="18">Hydrolysis of phosphatidylcholine with phospholipase A2 (EC 3.1.1.4) and phospholipase A1 (EC 3.1.1.32) activities.</text>
</comment>
<keyword evidence="8" id="KW-1134">Transmembrane beta strand</keyword>
<evidence type="ECO:0000313" key="19">
    <source>
        <dbReference type="EMBL" id="MCK7594768.1"/>
    </source>
</evidence>
<comment type="cofactor">
    <cofactor evidence="18">
        <name>Ca(2+)</name>
        <dbReference type="ChEBI" id="CHEBI:29108"/>
    </cofactor>
    <text evidence="18">Binds 1 Ca(2+) ion per monomer. In the dimeric form the Ca(2+) is bound by different amino acids with binding of each Ca(2+) shared with ligands coming from each monomer. The Ca(2+) ion may have a role in catalysis.</text>
</comment>
<dbReference type="CDD" id="cd00541">
    <property type="entry name" value="OMPLA"/>
    <property type="match status" value="1"/>
</dbReference>
<keyword evidence="13 18" id="KW-0106">Calcium</keyword>
<keyword evidence="17 18" id="KW-0998">Cell outer membrane</keyword>
<dbReference type="Gene3D" id="2.40.230.10">
    <property type="entry name" value="Phospholipase A1"/>
    <property type="match status" value="1"/>
</dbReference>
<evidence type="ECO:0000256" key="9">
    <source>
        <dbReference type="ARBA" id="ARBA00022692"/>
    </source>
</evidence>
<organism evidence="19 20">
    <name type="scientific">Pseudomarimonas salicorniae</name>
    <dbReference type="NCBI Taxonomy" id="2933270"/>
    <lineage>
        <taxon>Bacteria</taxon>
        <taxon>Pseudomonadati</taxon>
        <taxon>Pseudomonadota</taxon>
        <taxon>Gammaproteobacteria</taxon>
        <taxon>Lysobacterales</taxon>
        <taxon>Lysobacteraceae</taxon>
        <taxon>Pseudomarimonas</taxon>
    </lineage>
</organism>
<keyword evidence="20" id="KW-1185">Reference proteome</keyword>
<reference evidence="19" key="1">
    <citation type="submission" date="2022-04" db="EMBL/GenBank/DDBJ databases">
        <title>Lysobacter sp. CAU 1642 isolated from sea sand.</title>
        <authorList>
            <person name="Kim W."/>
        </authorList>
    </citation>
    <scope>NUCLEOTIDE SEQUENCE</scope>
    <source>
        <strain evidence="19">CAU 1642</strain>
    </source>
</reference>
<comment type="similarity">
    <text evidence="3 18">Belongs to the phospholipase A1 family.</text>
</comment>
<gene>
    <name evidence="19" type="ORF">M0G41_13930</name>
</gene>
<evidence type="ECO:0000256" key="5">
    <source>
        <dbReference type="ARBA" id="ARBA00013179"/>
    </source>
</evidence>
<dbReference type="PRINTS" id="PR01486">
    <property type="entry name" value="PHPHLIPASEA1"/>
</dbReference>
<keyword evidence="12 18" id="KW-0378">Hydrolase</keyword>
<dbReference type="PANTHER" id="PTHR40457:SF1">
    <property type="entry name" value="PHOSPHOLIPASE A1"/>
    <property type="match status" value="1"/>
</dbReference>
<evidence type="ECO:0000256" key="3">
    <source>
        <dbReference type="ARBA" id="ARBA00010525"/>
    </source>
</evidence>
<evidence type="ECO:0000256" key="15">
    <source>
        <dbReference type="ARBA" id="ARBA00023098"/>
    </source>
</evidence>
<dbReference type="PANTHER" id="PTHR40457">
    <property type="entry name" value="PHOSPHOLIPASE A1"/>
    <property type="match status" value="1"/>
</dbReference>
<keyword evidence="15 18" id="KW-0443">Lipid metabolism</keyword>
<feature type="chain" id="PRO_5044995495" description="Phospholipase A1" evidence="18">
    <location>
        <begin position="19"/>
        <end position="341"/>
    </location>
</feature>